<comment type="similarity">
    <text evidence="1">Belongs to the protein kinase superfamily. ADCK protein kinase family.</text>
</comment>
<evidence type="ECO:0000256" key="1">
    <source>
        <dbReference type="ARBA" id="ARBA00009670"/>
    </source>
</evidence>
<proteinExistence type="inferred from homology"/>
<evidence type="ECO:0000313" key="4">
    <source>
        <dbReference type="EMBL" id="AOM80809.1"/>
    </source>
</evidence>
<name>A0A1D7QQ70_9SPHI</name>
<dbReference type="CDD" id="cd05121">
    <property type="entry name" value="ABC1_ADCK3-like"/>
    <property type="match status" value="1"/>
</dbReference>
<dbReference type="InterPro" id="IPR050154">
    <property type="entry name" value="UbiB_kinase"/>
</dbReference>
<keyword evidence="2" id="KW-0472">Membrane</keyword>
<evidence type="ECO:0000256" key="2">
    <source>
        <dbReference type="SAM" id="Phobius"/>
    </source>
</evidence>
<keyword evidence="5" id="KW-1185">Reference proteome</keyword>
<accession>A0A1D7QQ70</accession>
<gene>
    <name evidence="4" type="ORF">BFS30_15420</name>
</gene>
<feature type="transmembrane region" description="Helical" evidence="2">
    <location>
        <begin position="511"/>
        <end position="534"/>
    </location>
</feature>
<keyword evidence="2" id="KW-1133">Transmembrane helix</keyword>
<dbReference type="SUPFAM" id="SSF56112">
    <property type="entry name" value="Protein kinase-like (PK-like)"/>
    <property type="match status" value="1"/>
</dbReference>
<reference evidence="4 5" key="1">
    <citation type="submission" date="2016-08" db="EMBL/GenBank/DDBJ databases">
        <authorList>
            <person name="Seilhamer J.J."/>
        </authorList>
    </citation>
    <scope>NUCLEOTIDE SEQUENCE [LARGE SCALE GENOMIC DNA]</scope>
    <source>
        <strain evidence="4 5">DX4</strain>
    </source>
</reference>
<keyword evidence="2" id="KW-0812">Transmembrane</keyword>
<dbReference type="InterPro" id="IPR004147">
    <property type="entry name" value="ABC1_dom"/>
</dbReference>
<feature type="domain" description="ABC1 atypical kinase-like" evidence="3">
    <location>
        <begin position="82"/>
        <end position="325"/>
    </location>
</feature>
<dbReference type="PANTHER" id="PTHR10566">
    <property type="entry name" value="CHAPERONE-ACTIVITY OF BC1 COMPLEX CABC1 -RELATED"/>
    <property type="match status" value="1"/>
</dbReference>
<sequence>MENQKKKLKRTVSLVKILAKYGFGELLNYTNNQTEGEISSLSVYERIRMALEELGPTYVKFGQAFSSREDLLPKEMILELQKLQDNVEAKPMDVRELLNTDLGVDPDEFFAEIDPEPFASASISQVYKATLINGQRVILKIKRPGIREVVASDMLIMKDIAKLLVNYSEAFRRINLVEVLEAFEKSIFQELSFLNELANIDRFSRNFKGNESIYLAKVYPELSNDNILCMEFLDGVKISDKDALLSMDLDPAAIARKGLDLYLIQVLEHGFFHADPHPGNLMVLRSGKIAFIDFGSMGSLTPVEKEMLEDFVSHFMAQDAKRLIAVMKKMAIRFNVTDENQLEKDIHGFFDLLDGASLEQMDIKEVLGKFSAILNNNEILMPDHLYLLVRGIVLIEGIGRALVPDLNIIESLRPYILKIAFRKLSPEELKKSGLKLLRTLTEAMKTMPDDVQSIISKLNSGELKVQQEVQGLSALNKMMGKGINRMVMAVVMCGLLISSSVLILADKPPKLSGIPVLALTGFLISIALGLYILISSRPKN</sequence>
<dbReference type="InterPro" id="IPR011009">
    <property type="entry name" value="Kinase-like_dom_sf"/>
</dbReference>
<evidence type="ECO:0000259" key="3">
    <source>
        <dbReference type="Pfam" id="PF03109"/>
    </source>
</evidence>
<organism evidence="4 5">
    <name type="scientific">Pedobacter steynii</name>
    <dbReference type="NCBI Taxonomy" id="430522"/>
    <lineage>
        <taxon>Bacteria</taxon>
        <taxon>Pseudomonadati</taxon>
        <taxon>Bacteroidota</taxon>
        <taxon>Sphingobacteriia</taxon>
        <taxon>Sphingobacteriales</taxon>
        <taxon>Sphingobacteriaceae</taxon>
        <taxon>Pedobacter</taxon>
    </lineage>
</organism>
<dbReference type="Proteomes" id="UP000094313">
    <property type="component" value="Chromosome"/>
</dbReference>
<dbReference type="KEGG" id="psty:BFS30_15420"/>
<protein>
    <recommendedName>
        <fullName evidence="3">ABC1 atypical kinase-like domain-containing protein</fullName>
    </recommendedName>
</protein>
<dbReference type="PANTHER" id="PTHR10566:SF113">
    <property type="entry name" value="PROTEIN ACTIVITY OF BC1 COMPLEX KINASE 7, CHLOROPLASTIC"/>
    <property type="match status" value="1"/>
</dbReference>
<dbReference type="EMBL" id="CP017141">
    <property type="protein sequence ID" value="AOM80809.1"/>
    <property type="molecule type" value="Genomic_DNA"/>
</dbReference>
<dbReference type="Pfam" id="PF03109">
    <property type="entry name" value="ABC1"/>
    <property type="match status" value="1"/>
</dbReference>
<feature type="transmembrane region" description="Helical" evidence="2">
    <location>
        <begin position="486"/>
        <end position="505"/>
    </location>
</feature>
<dbReference type="AlphaFoldDB" id="A0A1D7QQ70"/>
<evidence type="ECO:0000313" key="5">
    <source>
        <dbReference type="Proteomes" id="UP000094313"/>
    </source>
</evidence>